<proteinExistence type="predicted"/>
<dbReference type="Proteomes" id="UP001062846">
    <property type="component" value="Chromosome 9"/>
</dbReference>
<accession>A0ACC0MCJ4</accession>
<sequence length="74" mass="8033">MKNLSDAEKAQILELANQITAHTKTNVPKKKKTNTLPVFQSRCSPKAVVKLNASLNKDQKAAVEIVGFGSILTL</sequence>
<protein>
    <submittedName>
        <fullName evidence="1">Uncharacterized protein</fullName>
    </submittedName>
</protein>
<evidence type="ECO:0000313" key="2">
    <source>
        <dbReference type="Proteomes" id="UP001062846"/>
    </source>
</evidence>
<organism evidence="1 2">
    <name type="scientific">Rhododendron molle</name>
    <name type="common">Chinese azalea</name>
    <name type="synonym">Azalea mollis</name>
    <dbReference type="NCBI Taxonomy" id="49168"/>
    <lineage>
        <taxon>Eukaryota</taxon>
        <taxon>Viridiplantae</taxon>
        <taxon>Streptophyta</taxon>
        <taxon>Embryophyta</taxon>
        <taxon>Tracheophyta</taxon>
        <taxon>Spermatophyta</taxon>
        <taxon>Magnoliopsida</taxon>
        <taxon>eudicotyledons</taxon>
        <taxon>Gunneridae</taxon>
        <taxon>Pentapetalae</taxon>
        <taxon>asterids</taxon>
        <taxon>Ericales</taxon>
        <taxon>Ericaceae</taxon>
        <taxon>Ericoideae</taxon>
        <taxon>Rhodoreae</taxon>
        <taxon>Rhododendron</taxon>
    </lineage>
</organism>
<dbReference type="EMBL" id="CM046396">
    <property type="protein sequence ID" value="KAI8538281.1"/>
    <property type="molecule type" value="Genomic_DNA"/>
</dbReference>
<reference evidence="1" key="1">
    <citation type="submission" date="2022-02" db="EMBL/GenBank/DDBJ databases">
        <title>Plant Genome Project.</title>
        <authorList>
            <person name="Zhang R.-G."/>
        </authorList>
    </citation>
    <scope>NUCLEOTIDE SEQUENCE</scope>
    <source>
        <strain evidence="1">AT1</strain>
    </source>
</reference>
<keyword evidence="2" id="KW-1185">Reference proteome</keyword>
<comment type="caution">
    <text evidence="1">The sequence shown here is derived from an EMBL/GenBank/DDBJ whole genome shotgun (WGS) entry which is preliminary data.</text>
</comment>
<gene>
    <name evidence="1" type="ORF">RHMOL_Rhmol09G0090200</name>
</gene>
<name>A0ACC0MCJ4_RHOML</name>
<evidence type="ECO:0000313" key="1">
    <source>
        <dbReference type="EMBL" id="KAI8538281.1"/>
    </source>
</evidence>